<feature type="compositionally biased region" description="Basic and acidic residues" evidence="1">
    <location>
        <begin position="363"/>
        <end position="378"/>
    </location>
</feature>
<feature type="compositionally biased region" description="Basic residues" evidence="1">
    <location>
        <begin position="139"/>
        <end position="204"/>
    </location>
</feature>
<evidence type="ECO:0000313" key="3">
    <source>
        <dbReference type="Proteomes" id="UP000295497"/>
    </source>
</evidence>
<feature type="compositionally biased region" description="Basic and acidic residues" evidence="1">
    <location>
        <begin position="323"/>
        <end position="338"/>
    </location>
</feature>
<feature type="compositionally biased region" description="Basic and acidic residues" evidence="1">
    <location>
        <begin position="78"/>
        <end position="91"/>
    </location>
</feature>
<feature type="region of interest" description="Disordered" evidence="1">
    <location>
        <begin position="78"/>
        <end position="97"/>
    </location>
</feature>
<organism evidence="2 3">
    <name type="scientific">Sorangium cellulosum</name>
    <name type="common">Polyangium cellulosum</name>
    <dbReference type="NCBI Taxonomy" id="56"/>
    <lineage>
        <taxon>Bacteria</taxon>
        <taxon>Pseudomonadati</taxon>
        <taxon>Myxococcota</taxon>
        <taxon>Polyangia</taxon>
        <taxon>Polyangiales</taxon>
        <taxon>Polyangiaceae</taxon>
        <taxon>Sorangium</taxon>
    </lineage>
</organism>
<feature type="region of interest" description="Disordered" evidence="1">
    <location>
        <begin position="548"/>
        <end position="585"/>
    </location>
</feature>
<gene>
    <name evidence="2" type="ORF">SOCE836_082330</name>
</gene>
<feature type="compositionally biased region" description="Low complexity" evidence="1">
    <location>
        <begin position="224"/>
        <end position="233"/>
    </location>
</feature>
<dbReference type="EMBL" id="CP012672">
    <property type="protein sequence ID" value="AUX36029.1"/>
    <property type="molecule type" value="Genomic_DNA"/>
</dbReference>
<accession>A0A4P2QZI7</accession>
<feature type="compositionally biased region" description="Basic and acidic residues" evidence="1">
    <location>
        <begin position="561"/>
        <end position="575"/>
    </location>
</feature>
<feature type="region of interest" description="Disordered" evidence="1">
    <location>
        <begin position="130"/>
        <end position="380"/>
    </location>
</feature>
<reference evidence="2 3" key="1">
    <citation type="submission" date="2015-09" db="EMBL/GenBank/DDBJ databases">
        <title>Sorangium comparison.</title>
        <authorList>
            <person name="Zaburannyi N."/>
            <person name="Bunk B."/>
            <person name="Overmann J."/>
            <person name="Mueller R."/>
        </authorList>
    </citation>
    <scope>NUCLEOTIDE SEQUENCE [LARGE SCALE GENOMIC DNA]</scope>
    <source>
        <strain evidence="2 3">So ce836</strain>
    </source>
</reference>
<feature type="compositionally biased region" description="Basic residues" evidence="1">
    <location>
        <begin position="253"/>
        <end position="283"/>
    </location>
</feature>
<dbReference type="AlphaFoldDB" id="A0A4P2QZI7"/>
<protein>
    <submittedName>
        <fullName evidence="2">Uncharacterized protein</fullName>
    </submittedName>
</protein>
<proteinExistence type="predicted"/>
<dbReference type="AntiFam" id="ANF00226">
    <property type="entry name" value="Shadow ORF (opposite pknB)"/>
</dbReference>
<name>A0A4P2QZI7_SORCE</name>
<sequence length="616" mass="70181">MGSAAPPRCSVGHGDIPSSRAVFARVHADVFRLPSSVFRLPSSVFRLPSSVFRLPSSVFRARPSCACACAIDSPESTRTRTRTEDRDERRTTASRSQLKTALEGHFRDRGAIRLRCCRLWHGRPLGGIGDHRGRCFGPGRRRRPPCSRGRRRRRCPRRRASGSARPRRRRGGGRLVRGRQRVGRGRRSGEHARRRLGRHRRLRGRPGGVLLRRRRGRRGDLRARLAPAARAALSQGDRDADAEERRRDAERQHRARGLLRPCLLRRRPRAGQGPGRRRPGRRRRDAELRRPQRYRPAPPRPRRDRYAGAGRLQIRDRRRRHAREPAELADHLSNRLEALRPFAGQRPREKGIHRRRQVGRELGGARHGRDKDVGDHGAELIPLERQLARDGAEEDDPERPEIAARVHVLFAPDLLRAHVVRGAEQLAGARHLLREMNAGLLDDAEVEDLHDLFLLLLRAREEQVGRLEIAVNEAGLVRAADRLAGLDEDERGVREREPADALEPRAQVLALEQLHHEVRGVVVDAVVLDIDHVRALQARGDPGFALEAGQERGRRRKRRCHELDRDGRSQVDVTRRPHRAHPAGRERSLKTVLPTYDGIWGVMHAMASSWLPREVR</sequence>
<feature type="compositionally biased region" description="Basic and acidic residues" evidence="1">
    <location>
        <begin position="236"/>
        <end position="252"/>
    </location>
</feature>
<evidence type="ECO:0000313" key="2">
    <source>
        <dbReference type="EMBL" id="AUX36029.1"/>
    </source>
</evidence>
<dbReference type="Proteomes" id="UP000295497">
    <property type="component" value="Chromosome"/>
</dbReference>
<evidence type="ECO:0000256" key="1">
    <source>
        <dbReference type="SAM" id="MobiDB-lite"/>
    </source>
</evidence>